<dbReference type="InterPro" id="IPR001623">
    <property type="entry name" value="DnaJ_domain"/>
</dbReference>
<dbReference type="Pfam" id="PF12796">
    <property type="entry name" value="Ank_2"/>
    <property type="match status" value="1"/>
</dbReference>
<feature type="transmembrane region" description="Helical" evidence="5">
    <location>
        <begin position="539"/>
        <end position="561"/>
    </location>
</feature>
<dbReference type="SUPFAM" id="SSF46565">
    <property type="entry name" value="Chaperone J-domain"/>
    <property type="match status" value="1"/>
</dbReference>
<evidence type="ECO:0000256" key="1">
    <source>
        <dbReference type="ARBA" id="ARBA00022737"/>
    </source>
</evidence>
<dbReference type="CDD" id="cd06257">
    <property type="entry name" value="DnaJ"/>
    <property type="match status" value="1"/>
</dbReference>
<feature type="compositionally biased region" description="Basic residues" evidence="4">
    <location>
        <begin position="1148"/>
        <end position="1158"/>
    </location>
</feature>
<comment type="caution">
    <text evidence="7">The sequence shown here is derived from an EMBL/GenBank/DDBJ whole genome shotgun (WGS) entry which is preliminary data.</text>
</comment>
<dbReference type="PROSITE" id="PS50297">
    <property type="entry name" value="ANK_REP_REGION"/>
    <property type="match status" value="1"/>
</dbReference>
<dbReference type="PROSITE" id="PS50076">
    <property type="entry name" value="DNAJ_2"/>
    <property type="match status" value="1"/>
</dbReference>
<dbReference type="CDD" id="cd01040">
    <property type="entry name" value="Mb-like"/>
    <property type="match status" value="1"/>
</dbReference>
<keyword evidence="2 3" id="KW-0040">ANK repeat</keyword>
<feature type="transmembrane region" description="Helical" evidence="5">
    <location>
        <begin position="442"/>
        <end position="461"/>
    </location>
</feature>
<organism evidence="7 8">
    <name type="scientific">Symbiodinium pilosum</name>
    <name type="common">Dinoflagellate</name>
    <dbReference type="NCBI Taxonomy" id="2952"/>
    <lineage>
        <taxon>Eukaryota</taxon>
        <taxon>Sar</taxon>
        <taxon>Alveolata</taxon>
        <taxon>Dinophyceae</taxon>
        <taxon>Suessiales</taxon>
        <taxon>Symbiodiniaceae</taxon>
        <taxon>Symbiodinium</taxon>
    </lineage>
</organism>
<dbReference type="SUPFAM" id="SSF48403">
    <property type="entry name" value="Ankyrin repeat"/>
    <property type="match status" value="1"/>
</dbReference>
<name>A0A812WBJ1_SYMPI</name>
<dbReference type="InterPro" id="IPR036770">
    <property type="entry name" value="Ankyrin_rpt-contain_sf"/>
</dbReference>
<evidence type="ECO:0000256" key="2">
    <source>
        <dbReference type="ARBA" id="ARBA00023043"/>
    </source>
</evidence>
<dbReference type="Proteomes" id="UP000649617">
    <property type="component" value="Unassembled WGS sequence"/>
</dbReference>
<dbReference type="GO" id="GO:0019825">
    <property type="term" value="F:oxygen binding"/>
    <property type="evidence" value="ECO:0007669"/>
    <property type="project" value="InterPro"/>
</dbReference>
<sequence>ELKKPRARERILGRFLGSLEDELRQEIRVKVFDRFFELAPGGEEHFKQSATRLNFIADKAIELTLELYKEPIRTVDTISALGLRHVGYGIATDFFEPFVEGWTQVFQELTGDDDLADAFRWSFSLVAKLLVRTIEQGATLVMKAINTNSAKQVRRALSYAPRSNRAMWSLDVTVGTQSVSPLYMSIDTGNLEAAKVMLQDLVTIRADRSRYYYGLDDLFKWHPDIVKKLTTDAPELLKTMLDGMIWRSRVVVHGNRRVNYYLKHLLVDEHGKFSSAMSCIVKLKDPEVADHPILVELGDRVWNDLVYWRFLRGKLSLVGTAVIFMISQSVLQYLDTAGSLEERVATFSCRLIVYLYYMVSLVYFRTKHVYQAVKRGEIFLFGGMRIPRKWIDDWQEGVSLALMLALIVMFFLEPILACLQHSGDLGIFTQRCPQANDTREPYEILSMIAIMLIFTLAADAATVSTRLSSWLLVAGHVLPDLGLALLACGFLVLTFGSSVAASFGNPQDFQGIGNSLMSFLQLAANMFPATHFEQLEDSAMLFAAASCFRVLVMFLLMNALIAQLTCCYKQISVSMVGYARLRRMQKVCEAMQGISSATFQRFIQNLRLDDPVEFGEGDVGPAGGIQVLEPGNLHPTNVDSIRRMGGNPKNPFPPEDEELTEAERCQRLFKMYQKTVKRITTASHKSDDDKPSAPKAITSRTTFGMTPEEDSSEEDEEPEQPKAAGYQSPSWLRSNTEERVSQSKPKKNKSMEPTVLLIKLEIEETGSDLRILRAVQAIPEDEIEMFFRDCGFREDIVSQIAELLEVGRPQIEELSSSILRRTWCLVLQMLTCCAVGVILAAAGFFAVSLGYSEGSCQFSDFTNGTCQQGNVCQLQIAAWHSEGIAYYNAFSPPVASSESAGLKAFDTNGAFRCCNFAQQAALWNSIPKDGSEGMGALGVGYGSGTPCCDFYNARTKVFCDNFGTIQQFSHCPAAPWACRLKLGVDDNGNSVVDELRVWEEPLYLLLLAVAGGFLGLALMIAGCGIACKHSERLQAFGLFFWRCGKYVLHKVGCGRRCKWCCGAICGRCRRYFRVGPTREERVKERQEAREEQARMKQAAFVNNLRRTQTLGELDLTRNSWKNSLGRWSMMSETVPKVELRPQPSPARARPRPKRKVKKTRVERLKPQEVEEDEAGGLRTSSSNAGDTSESENSKVQASEDDADQIRPWSIEDVGDLEEFGDARALFAPFMPCDDVQLRKIYLRLALKYHPDKWPKAQCDEATALFQAIAAVYEDLLKPFGGKFPKRIKTAVAAAAELGDTQELERLLRELPSRANEEDYVGVSPLMFAAKGGCIEAAELLLSYKADVNFETPFGWSVLVYAALSNQGPMVEWLVAKGAHVTPHELELAAFGGYEKGLAPLLQLYRGKIAEVCTEVSRHSLLHLVCLGMLNLPKVNPQRYLICVDMLVGSGAVLEFQDKRGRSPLQLVAGHPNWAEHGFENSAPHLELVERLCAAKANPERSDHQGNRALSLARMRGLHRVEELLLKFGGDSCGAQLATSDDEPPEHAEAYHDAHAAKEAMARTAPPANWRKKAKEATIDRAESLEAPQRANAPGTKTRTAWAIDEQQPTGPFRRRYSEQ</sequence>
<evidence type="ECO:0000256" key="4">
    <source>
        <dbReference type="SAM" id="MobiDB-lite"/>
    </source>
</evidence>
<dbReference type="Pfam" id="PF00226">
    <property type="entry name" value="DnaJ"/>
    <property type="match status" value="1"/>
</dbReference>
<dbReference type="InterPro" id="IPR009050">
    <property type="entry name" value="Globin-like_sf"/>
</dbReference>
<feature type="transmembrane region" description="Helical" evidence="5">
    <location>
        <begin position="481"/>
        <end position="503"/>
    </location>
</feature>
<feature type="transmembrane region" description="Helical" evidence="5">
    <location>
        <begin position="825"/>
        <end position="851"/>
    </location>
</feature>
<feature type="non-terminal residue" evidence="7">
    <location>
        <position position="1619"/>
    </location>
</feature>
<dbReference type="PANTHER" id="PTHR24171">
    <property type="entry name" value="ANKYRIN REPEAT DOMAIN-CONTAINING PROTEIN 39-RELATED"/>
    <property type="match status" value="1"/>
</dbReference>
<feature type="domain" description="J" evidence="6">
    <location>
        <begin position="1209"/>
        <end position="1280"/>
    </location>
</feature>
<feature type="compositionally biased region" description="Acidic residues" evidence="4">
    <location>
        <begin position="707"/>
        <end position="718"/>
    </location>
</feature>
<keyword evidence="5" id="KW-0472">Membrane</keyword>
<keyword evidence="8" id="KW-1185">Reference proteome</keyword>
<dbReference type="Gene3D" id="1.10.287.110">
    <property type="entry name" value="DnaJ domain"/>
    <property type="match status" value="1"/>
</dbReference>
<feature type="region of interest" description="Disordered" evidence="4">
    <location>
        <begin position="1560"/>
        <end position="1619"/>
    </location>
</feature>
<evidence type="ECO:0000313" key="7">
    <source>
        <dbReference type="EMBL" id="CAE7679917.1"/>
    </source>
</evidence>
<feature type="region of interest" description="Disordered" evidence="4">
    <location>
        <begin position="680"/>
        <end position="748"/>
    </location>
</feature>
<dbReference type="SMART" id="SM00271">
    <property type="entry name" value="DnaJ"/>
    <property type="match status" value="1"/>
</dbReference>
<dbReference type="PANTHER" id="PTHR24171:SF9">
    <property type="entry name" value="ANKYRIN REPEAT DOMAIN-CONTAINING PROTEIN 39"/>
    <property type="match status" value="1"/>
</dbReference>
<feature type="transmembrane region" description="Helical" evidence="5">
    <location>
        <begin position="345"/>
        <end position="364"/>
    </location>
</feature>
<reference evidence="7" key="1">
    <citation type="submission" date="2021-02" db="EMBL/GenBank/DDBJ databases">
        <authorList>
            <person name="Dougan E. K."/>
            <person name="Rhodes N."/>
            <person name="Thang M."/>
            <person name="Chan C."/>
        </authorList>
    </citation>
    <scope>NUCLEOTIDE SEQUENCE</scope>
</reference>
<dbReference type="PROSITE" id="PS50088">
    <property type="entry name" value="ANK_REPEAT"/>
    <property type="match status" value="1"/>
</dbReference>
<feature type="transmembrane region" description="Helical" evidence="5">
    <location>
        <begin position="398"/>
        <end position="422"/>
    </location>
</feature>
<dbReference type="InterPro" id="IPR036869">
    <property type="entry name" value="J_dom_sf"/>
</dbReference>
<dbReference type="Gene3D" id="1.25.40.20">
    <property type="entry name" value="Ankyrin repeat-containing domain"/>
    <property type="match status" value="2"/>
</dbReference>
<keyword evidence="1" id="KW-0677">Repeat</keyword>
<protein>
    <recommendedName>
        <fullName evidence="6">J domain-containing protein</fullName>
    </recommendedName>
</protein>
<dbReference type="SUPFAM" id="SSF46458">
    <property type="entry name" value="Globin-like"/>
    <property type="match status" value="1"/>
</dbReference>
<dbReference type="InterPro" id="IPR002110">
    <property type="entry name" value="Ankyrin_rpt"/>
</dbReference>
<dbReference type="SMART" id="SM00248">
    <property type="entry name" value="ANK"/>
    <property type="match status" value="6"/>
</dbReference>
<feature type="repeat" description="ANK" evidence="3">
    <location>
        <begin position="1320"/>
        <end position="1352"/>
    </location>
</feature>
<feature type="transmembrane region" description="Helical" evidence="5">
    <location>
        <begin position="315"/>
        <end position="333"/>
    </location>
</feature>
<evidence type="ECO:0000256" key="3">
    <source>
        <dbReference type="PROSITE-ProRule" id="PRU00023"/>
    </source>
</evidence>
<gene>
    <name evidence="7" type="ORF">SPIL2461_LOCUS18914</name>
</gene>
<accession>A0A812WBJ1</accession>
<dbReference type="OrthoDB" id="419343at2759"/>
<dbReference type="EMBL" id="CAJNIZ010044149">
    <property type="protein sequence ID" value="CAE7679917.1"/>
    <property type="molecule type" value="Genomic_DNA"/>
</dbReference>
<feature type="compositionally biased region" description="Polar residues" evidence="4">
    <location>
        <begin position="1178"/>
        <end position="1187"/>
    </location>
</feature>
<evidence type="ECO:0000256" key="5">
    <source>
        <dbReference type="SAM" id="Phobius"/>
    </source>
</evidence>
<evidence type="ECO:0000313" key="8">
    <source>
        <dbReference type="Proteomes" id="UP000649617"/>
    </source>
</evidence>
<dbReference type="Gene3D" id="1.10.490.10">
    <property type="entry name" value="Globins"/>
    <property type="match status" value="1"/>
</dbReference>
<feature type="region of interest" description="Disordered" evidence="4">
    <location>
        <begin position="1135"/>
        <end position="1207"/>
    </location>
</feature>
<dbReference type="InterPro" id="IPR012292">
    <property type="entry name" value="Globin/Proto"/>
</dbReference>
<feature type="compositionally biased region" description="Basic and acidic residues" evidence="4">
    <location>
        <begin position="1574"/>
        <end position="1583"/>
    </location>
</feature>
<dbReference type="InterPro" id="IPR044399">
    <property type="entry name" value="Mb-like_M"/>
</dbReference>
<keyword evidence="5" id="KW-0812">Transmembrane</keyword>
<feature type="compositionally biased region" description="Basic and acidic residues" evidence="4">
    <location>
        <begin position="1159"/>
        <end position="1168"/>
    </location>
</feature>
<feature type="transmembrane region" description="Helical" evidence="5">
    <location>
        <begin position="509"/>
        <end position="527"/>
    </location>
</feature>
<keyword evidence="5" id="KW-1133">Transmembrane helix</keyword>
<proteinExistence type="predicted"/>
<evidence type="ECO:0000259" key="6">
    <source>
        <dbReference type="PROSITE" id="PS50076"/>
    </source>
</evidence>
<dbReference type="GO" id="GO:0020037">
    <property type="term" value="F:heme binding"/>
    <property type="evidence" value="ECO:0007669"/>
    <property type="project" value="InterPro"/>
</dbReference>